<comment type="catalytic activity">
    <reaction evidence="9">
        <text>D-glyceraldehyde + ATP = D-glyceraldehyde 3-phosphate + ADP + H(+)</text>
        <dbReference type="Rhea" id="RHEA:13941"/>
        <dbReference type="ChEBI" id="CHEBI:15378"/>
        <dbReference type="ChEBI" id="CHEBI:17378"/>
        <dbReference type="ChEBI" id="CHEBI:30616"/>
        <dbReference type="ChEBI" id="CHEBI:59776"/>
        <dbReference type="ChEBI" id="CHEBI:456216"/>
        <dbReference type="EC" id="2.7.1.28"/>
    </reaction>
</comment>
<dbReference type="OrthoDB" id="1724672at2759"/>
<keyword evidence="5" id="KW-0547">Nucleotide-binding</keyword>
<evidence type="ECO:0000256" key="11">
    <source>
        <dbReference type="PIRSR" id="PIRSR612734-1"/>
    </source>
</evidence>
<dbReference type="PANTHER" id="PTHR28629">
    <property type="entry name" value="TRIOKINASE/FMN CYCLASE"/>
    <property type="match status" value="1"/>
</dbReference>
<organism evidence="15 16">
    <name type="scientific">Zygosaccharomyces rouxii</name>
    <dbReference type="NCBI Taxonomy" id="4956"/>
    <lineage>
        <taxon>Eukaryota</taxon>
        <taxon>Fungi</taxon>
        <taxon>Dikarya</taxon>
        <taxon>Ascomycota</taxon>
        <taxon>Saccharomycotina</taxon>
        <taxon>Saccharomycetes</taxon>
        <taxon>Saccharomycetales</taxon>
        <taxon>Saccharomycetaceae</taxon>
        <taxon>Zygosaccharomyces</taxon>
    </lineage>
</organism>
<evidence type="ECO:0000256" key="6">
    <source>
        <dbReference type="ARBA" id="ARBA00022777"/>
    </source>
</evidence>
<accession>A0A1Q3AAG7</accession>
<dbReference type="Gene3D" id="3.30.1180.20">
    <property type="entry name" value="Dihydroxyacetone kinase, domain 2"/>
    <property type="match status" value="1"/>
</dbReference>
<dbReference type="PANTHER" id="PTHR28629:SF14">
    <property type="entry name" value="DIHYDROXYACETONE KINASE 1"/>
    <property type="match status" value="1"/>
</dbReference>
<sequence>MSGVKSFEVSDPVNHSLKGFALANPSLTLVPGEKIIFRKTDKHKVGLIAGGGTGHEPTHAGFVGKGGLSAAVCGEIFASPSTKQILNAIQLVAENSSSVLLVVKNYTGDVLHFGLSAERARALGIDCRVMTVTDDVAVGREKGGMVGRRALAGTVLVHKSLGAFSEKYSEKYGIEGTEKVAHIVNDHLVSINSSLDHCKVPGRKFETELNSNQMELGMGIHNEPGVHVLDSIPSTEELIEKQMLPKMLDPNDKDRHFVDFGKDDEVLLLVNNLGGVSNFIISAIASITVDLLKKNYGIVPVQVITGTVMTSFNGNGFGLTLLNVSGTSKQLKSHFSEINSVLDLINAPTDAPGWPVTSVPGDKGPSYNEDLFTKEVKVKDAGAYNYENFAQWMKAGAESVVAAEPHITSLDNKVGDGDCGYTLVAGVNGITDSLPKLSRKSLSEATAQISDVIESSMGGTSGGLYSILISGFAHGLIQASDGENTPVTPELTAKALDIALETLYKYTKARPGASTMIDALEPFIKEFSASKDFDKAVAAAEEGAKATGSREAKFGRASYVGDSSNVEDPGAVGLVAFMKGVQSAYKS</sequence>
<dbReference type="InterPro" id="IPR012734">
    <property type="entry name" value="DhaK_ATP"/>
</dbReference>
<evidence type="ECO:0000313" key="15">
    <source>
        <dbReference type="EMBL" id="GAV52621.1"/>
    </source>
</evidence>
<dbReference type="FunFam" id="1.25.40.340:FF:000001">
    <property type="entry name" value="Dihydroxyacetone kinase 1"/>
    <property type="match status" value="1"/>
</dbReference>
<protein>
    <recommendedName>
        <fullName evidence="17">Dihydroxyacetone kinase 1</fullName>
    </recommendedName>
</protein>
<name>A0A1Q3AAG7_ZYGRO</name>
<dbReference type="GO" id="GO:0005524">
    <property type="term" value="F:ATP binding"/>
    <property type="evidence" value="ECO:0007669"/>
    <property type="project" value="UniProtKB-KW"/>
</dbReference>
<keyword evidence="8" id="KW-0067">ATP-binding</keyword>
<dbReference type="AlphaFoldDB" id="A0A1Q3AAG7"/>
<dbReference type="Proteomes" id="UP000187013">
    <property type="component" value="Unassembled WGS sequence"/>
</dbReference>
<dbReference type="Pfam" id="PF02734">
    <property type="entry name" value="Dak2"/>
    <property type="match status" value="1"/>
</dbReference>
<evidence type="ECO:0000256" key="12">
    <source>
        <dbReference type="PIRSR" id="PIRSR612734-2"/>
    </source>
</evidence>
<feature type="binding site" evidence="12">
    <location>
        <position position="104"/>
    </location>
    <ligand>
        <name>substrate</name>
    </ligand>
</feature>
<dbReference type="GO" id="GO:0019588">
    <property type="term" value="P:anaerobic glycerol catabolic process"/>
    <property type="evidence" value="ECO:0007669"/>
    <property type="project" value="UniProtKB-UniPathway"/>
</dbReference>
<dbReference type="PROSITE" id="PS51480">
    <property type="entry name" value="DHAL"/>
    <property type="match status" value="1"/>
</dbReference>
<feature type="domain" description="DhaK" evidence="14">
    <location>
        <begin position="8"/>
        <end position="354"/>
    </location>
</feature>
<evidence type="ECO:0008006" key="17">
    <source>
        <dbReference type="Google" id="ProtNLM"/>
    </source>
</evidence>
<feature type="domain" description="DhaL" evidence="13">
    <location>
        <begin position="387"/>
        <end position="583"/>
    </location>
</feature>
<dbReference type="Pfam" id="PF02733">
    <property type="entry name" value="Dak1"/>
    <property type="match status" value="1"/>
</dbReference>
<dbReference type="InterPro" id="IPR050861">
    <property type="entry name" value="Dihydroxyacetone_Kinase"/>
</dbReference>
<evidence type="ECO:0000259" key="14">
    <source>
        <dbReference type="PROSITE" id="PS51481"/>
    </source>
</evidence>
<comment type="function">
    <text evidence="1">Catalyzes both the phosphorylation of dihydroxyacetone and of glyceraldehyde.</text>
</comment>
<dbReference type="SUPFAM" id="SSF82549">
    <property type="entry name" value="DAK1/DegV-like"/>
    <property type="match status" value="1"/>
</dbReference>
<dbReference type="GO" id="GO:0004371">
    <property type="term" value="F:glycerone kinase activity"/>
    <property type="evidence" value="ECO:0007669"/>
    <property type="project" value="UniProtKB-EC"/>
</dbReference>
<comment type="similarity">
    <text evidence="3">Belongs to the dihydroxyacetone kinase (DAK) family.</text>
</comment>
<dbReference type="Gene3D" id="1.25.40.340">
    <property type="match status" value="1"/>
</dbReference>
<dbReference type="FunFam" id="3.30.1180.20:FF:000001">
    <property type="entry name" value="Dihydroxyacetone kinase 1"/>
    <property type="match status" value="1"/>
</dbReference>
<evidence type="ECO:0000256" key="10">
    <source>
        <dbReference type="ARBA" id="ARBA00048898"/>
    </source>
</evidence>
<evidence type="ECO:0000256" key="4">
    <source>
        <dbReference type="ARBA" id="ARBA00022679"/>
    </source>
</evidence>
<evidence type="ECO:0000256" key="2">
    <source>
        <dbReference type="ARBA" id="ARBA00004778"/>
    </source>
</evidence>
<dbReference type="GO" id="GO:0061610">
    <property type="term" value="P:glycerol to glycerone phosphate metabolic process"/>
    <property type="evidence" value="ECO:0007669"/>
    <property type="project" value="UniProtKB-ARBA"/>
</dbReference>
<dbReference type="UniPathway" id="UPA00617">
    <property type="reaction ID" value="UER00669"/>
</dbReference>
<feature type="active site" description="Tele-hemiaminal-histidine intermediate" evidence="11">
    <location>
        <position position="221"/>
    </location>
</feature>
<keyword evidence="7" id="KW-0319">Glycerol metabolism</keyword>
<reference evidence="15 16" key="1">
    <citation type="submission" date="2016-08" db="EMBL/GenBank/DDBJ databases">
        <title>Draft genome sequence of allopolyploid Zygosaccharomyces rouxii.</title>
        <authorList>
            <person name="Watanabe J."/>
            <person name="Uehara K."/>
            <person name="Mogi Y."/>
            <person name="Tsukioka Y."/>
        </authorList>
    </citation>
    <scope>NUCLEOTIDE SEQUENCE [LARGE SCALE GENOMIC DNA]</scope>
    <source>
        <strain evidence="15 16">NBRC 110957</strain>
    </source>
</reference>
<evidence type="ECO:0000256" key="1">
    <source>
        <dbReference type="ARBA" id="ARBA00003264"/>
    </source>
</evidence>
<evidence type="ECO:0000256" key="7">
    <source>
        <dbReference type="ARBA" id="ARBA00022798"/>
    </source>
</evidence>
<feature type="binding site" evidence="12">
    <location>
        <position position="109"/>
    </location>
    <ligand>
        <name>substrate</name>
    </ligand>
</feature>
<evidence type="ECO:0000313" key="16">
    <source>
        <dbReference type="Proteomes" id="UP000187013"/>
    </source>
</evidence>
<evidence type="ECO:0000256" key="3">
    <source>
        <dbReference type="ARBA" id="ARBA00008757"/>
    </source>
</evidence>
<keyword evidence="4" id="KW-0808">Transferase</keyword>
<dbReference type="SMART" id="SM01120">
    <property type="entry name" value="Dak2"/>
    <property type="match status" value="1"/>
</dbReference>
<dbReference type="SUPFAM" id="SSF101473">
    <property type="entry name" value="DhaL-like"/>
    <property type="match status" value="1"/>
</dbReference>
<dbReference type="EMBL" id="BDGX01000033">
    <property type="protein sequence ID" value="GAV52621.1"/>
    <property type="molecule type" value="Genomic_DNA"/>
</dbReference>
<dbReference type="GO" id="GO:0050354">
    <property type="term" value="F:triokinase activity"/>
    <property type="evidence" value="ECO:0007669"/>
    <property type="project" value="UniProtKB-EC"/>
</dbReference>
<dbReference type="PROSITE" id="PS51481">
    <property type="entry name" value="DHAK"/>
    <property type="match status" value="1"/>
</dbReference>
<evidence type="ECO:0000256" key="8">
    <source>
        <dbReference type="ARBA" id="ARBA00022840"/>
    </source>
</evidence>
<comment type="caution">
    <text evidence="15">The sequence shown here is derived from an EMBL/GenBank/DDBJ whole genome shotgun (WGS) entry which is preliminary data.</text>
</comment>
<evidence type="ECO:0000256" key="9">
    <source>
        <dbReference type="ARBA" id="ARBA00047974"/>
    </source>
</evidence>
<proteinExistence type="inferred from homology"/>
<feature type="binding site" evidence="12">
    <location>
        <begin position="52"/>
        <end position="55"/>
    </location>
    <ligand>
        <name>substrate</name>
    </ligand>
</feature>
<dbReference type="Gene3D" id="3.40.50.10440">
    <property type="entry name" value="Dihydroxyacetone kinase, domain 1"/>
    <property type="match status" value="1"/>
</dbReference>
<dbReference type="InterPro" id="IPR004007">
    <property type="entry name" value="DhaL_dom"/>
</dbReference>
<comment type="catalytic activity">
    <reaction evidence="10">
        <text>dihydroxyacetone + ATP = dihydroxyacetone phosphate + ADP + H(+)</text>
        <dbReference type="Rhea" id="RHEA:15773"/>
        <dbReference type="ChEBI" id="CHEBI:15378"/>
        <dbReference type="ChEBI" id="CHEBI:16016"/>
        <dbReference type="ChEBI" id="CHEBI:30616"/>
        <dbReference type="ChEBI" id="CHEBI:57642"/>
        <dbReference type="ChEBI" id="CHEBI:456216"/>
        <dbReference type="EC" id="2.7.1.29"/>
    </reaction>
</comment>
<dbReference type="InterPro" id="IPR036117">
    <property type="entry name" value="DhaL_dom_sf"/>
</dbReference>
<comment type="pathway">
    <text evidence="2">Polyol metabolism; glycerol fermentation; glycerone phosphate from glycerol (oxidative route): step 2/2.</text>
</comment>
<dbReference type="NCBIfam" id="TIGR02361">
    <property type="entry name" value="dak_ATP"/>
    <property type="match status" value="1"/>
</dbReference>
<evidence type="ECO:0000256" key="5">
    <source>
        <dbReference type="ARBA" id="ARBA00022741"/>
    </source>
</evidence>
<evidence type="ECO:0000259" key="13">
    <source>
        <dbReference type="PROSITE" id="PS51480"/>
    </source>
</evidence>
<dbReference type="FunFam" id="3.40.50.10440:FF:000001">
    <property type="entry name" value="Dihydroxyacetone kinase, DhaK subunit"/>
    <property type="match status" value="1"/>
</dbReference>
<dbReference type="InterPro" id="IPR004006">
    <property type="entry name" value="DhaK_dom"/>
</dbReference>
<gene>
    <name evidence="15" type="ORF">ZYGR_0AG06120</name>
</gene>
<keyword evidence="6" id="KW-0418">Kinase</keyword>
<dbReference type="GO" id="GO:0005829">
    <property type="term" value="C:cytosol"/>
    <property type="evidence" value="ECO:0007669"/>
    <property type="project" value="TreeGrafter"/>
</dbReference>